<evidence type="ECO:0000313" key="1">
    <source>
        <dbReference type="EMBL" id="NVN31531.1"/>
    </source>
</evidence>
<proteinExistence type="predicted"/>
<dbReference type="EMBL" id="JABXXQ010000403">
    <property type="protein sequence ID" value="NVN31531.1"/>
    <property type="molecule type" value="Genomic_DNA"/>
</dbReference>
<name>A0A850NP55_9PROT</name>
<dbReference type="GO" id="GO:0008233">
    <property type="term" value="F:peptidase activity"/>
    <property type="evidence" value="ECO:0007669"/>
    <property type="project" value="UniProtKB-KW"/>
</dbReference>
<comment type="caution">
    <text evidence="1">The sequence shown here is derived from an EMBL/GenBank/DDBJ whole genome shotgun (WGS) entry which is preliminary data.</text>
</comment>
<keyword evidence="1" id="KW-0645">Protease</keyword>
<evidence type="ECO:0000313" key="2">
    <source>
        <dbReference type="Proteomes" id="UP000565205"/>
    </source>
</evidence>
<organism evidence="1 2">
    <name type="scientific">Endobacter medicaginis</name>
    <dbReference type="NCBI Taxonomy" id="1181271"/>
    <lineage>
        <taxon>Bacteria</taxon>
        <taxon>Pseudomonadati</taxon>
        <taxon>Pseudomonadota</taxon>
        <taxon>Alphaproteobacteria</taxon>
        <taxon>Acetobacterales</taxon>
        <taxon>Acetobacteraceae</taxon>
        <taxon>Endobacter</taxon>
    </lineage>
</organism>
<sequence>DVGLAGGTFVDIPVDAALTDGLLVTGPAWPAHGAWLAQFLAVLGAKISL</sequence>
<dbReference type="AlphaFoldDB" id="A0A850NP55"/>
<accession>A0A850NP55</accession>
<gene>
    <name evidence="1" type="ORF">HUK83_14480</name>
</gene>
<reference evidence="1 2" key="1">
    <citation type="submission" date="2020-06" db="EMBL/GenBank/DDBJ databases">
        <title>Description of novel acetic acid bacteria.</title>
        <authorList>
            <person name="Sombolestani A."/>
        </authorList>
    </citation>
    <scope>NUCLEOTIDE SEQUENCE [LARGE SCALE GENOMIC DNA]</scope>
    <source>
        <strain evidence="1 2">LMG 26838</strain>
    </source>
</reference>
<feature type="non-terminal residue" evidence="1">
    <location>
        <position position="1"/>
    </location>
</feature>
<protein>
    <submittedName>
        <fullName evidence="1">Protease</fullName>
    </submittedName>
</protein>
<dbReference type="GO" id="GO:0006508">
    <property type="term" value="P:proteolysis"/>
    <property type="evidence" value="ECO:0007669"/>
    <property type="project" value="UniProtKB-KW"/>
</dbReference>
<keyword evidence="1" id="KW-0378">Hydrolase</keyword>
<dbReference type="Proteomes" id="UP000565205">
    <property type="component" value="Unassembled WGS sequence"/>
</dbReference>